<dbReference type="EMBL" id="SUMF01000007">
    <property type="protein sequence ID" value="TJZ74063.1"/>
    <property type="molecule type" value="Genomic_DNA"/>
</dbReference>
<evidence type="ECO:0000256" key="1">
    <source>
        <dbReference type="SAM" id="MobiDB-lite"/>
    </source>
</evidence>
<dbReference type="OrthoDB" id="9999861at2"/>
<accession>A0A4U0PZF0</accession>
<dbReference type="RefSeq" id="WP_136773070.1">
    <property type="nucleotide sequence ID" value="NZ_CP156074.1"/>
</dbReference>
<dbReference type="AlphaFoldDB" id="A0A4U0PZF0"/>
<organism evidence="2 3">
    <name type="scientific">Chitiniphilus eburneus</name>
    <dbReference type="NCBI Taxonomy" id="2571148"/>
    <lineage>
        <taxon>Bacteria</taxon>
        <taxon>Pseudomonadati</taxon>
        <taxon>Pseudomonadota</taxon>
        <taxon>Betaproteobacteria</taxon>
        <taxon>Neisseriales</taxon>
        <taxon>Chitinibacteraceae</taxon>
        <taxon>Chitiniphilus</taxon>
    </lineage>
</organism>
<name>A0A4U0PZF0_9NEIS</name>
<evidence type="ECO:0000313" key="2">
    <source>
        <dbReference type="EMBL" id="TJZ74063.1"/>
    </source>
</evidence>
<comment type="caution">
    <text evidence="2">The sequence shown here is derived from an EMBL/GenBank/DDBJ whole genome shotgun (WGS) entry which is preliminary data.</text>
</comment>
<feature type="region of interest" description="Disordered" evidence="1">
    <location>
        <begin position="1"/>
        <end position="24"/>
    </location>
</feature>
<evidence type="ECO:0000313" key="3">
    <source>
        <dbReference type="Proteomes" id="UP000310016"/>
    </source>
</evidence>
<keyword evidence="3" id="KW-1185">Reference proteome</keyword>
<feature type="compositionally biased region" description="Polar residues" evidence="1">
    <location>
        <begin position="65"/>
        <end position="88"/>
    </location>
</feature>
<dbReference type="Proteomes" id="UP000310016">
    <property type="component" value="Unassembled WGS sequence"/>
</dbReference>
<proteinExistence type="predicted"/>
<reference evidence="2 3" key="1">
    <citation type="submission" date="2019-04" db="EMBL/GenBank/DDBJ databases">
        <title>Chitiniphilus eburnea sp. nov., a novel chitinolytic bacterium isolated from aquaculture sludge.</title>
        <authorList>
            <person name="Sheng M."/>
        </authorList>
    </citation>
    <scope>NUCLEOTIDE SEQUENCE [LARGE SCALE GENOMIC DNA]</scope>
    <source>
        <strain evidence="2 3">HX-2-15</strain>
    </source>
</reference>
<sequence length="110" mass="11553">MPVQALAHSNQPQQQYAVPPRAAQRSGAFSGILAEMLTTDAAPMHAEPHRSPENAGRALAGGTSDDGSTRQWLMQRQAQDSAPSQTPSPRAAKGYDATMSAGGARIDLRA</sequence>
<protein>
    <submittedName>
        <fullName evidence="2">Uncharacterized protein</fullName>
    </submittedName>
</protein>
<feature type="compositionally biased region" description="Polar residues" evidence="1">
    <location>
        <begin position="7"/>
        <end position="16"/>
    </location>
</feature>
<feature type="region of interest" description="Disordered" evidence="1">
    <location>
        <begin position="39"/>
        <end position="110"/>
    </location>
</feature>
<gene>
    <name evidence="2" type="ORF">FAZ21_08895</name>
</gene>